<dbReference type="RefSeq" id="WP_044050383.1">
    <property type="nucleotide sequence ID" value="NZ_CP003984.1"/>
</dbReference>
<keyword evidence="5 10" id="KW-0269">Exonuclease</keyword>
<reference evidence="10 11" key="1">
    <citation type="journal article" date="2014" name="ISME J.">
        <title>Adaptation of an abundant Roseobacter RCA organism to pelagic systems revealed by genomic and transcriptomic analyses.</title>
        <authorList>
            <person name="Voget S."/>
            <person name="Wemheuer B."/>
            <person name="Brinkhoff T."/>
            <person name="Vollmers J."/>
            <person name="Dietrich S."/>
            <person name="Giebel H.A."/>
            <person name="Beardsley C."/>
            <person name="Sardemann C."/>
            <person name="Bakenhus I."/>
            <person name="Billerbeck S."/>
            <person name="Daniel R."/>
            <person name="Simon M."/>
        </authorList>
    </citation>
    <scope>NUCLEOTIDE SEQUENCE [LARGE SCALE GENOMIC DNA]</scope>
    <source>
        <strain evidence="10 11">RCA23</strain>
    </source>
</reference>
<sequence>MYLGVEKSISNRRWLGPALAIERDALTLHQQSDLPLPLCYVMARLGVAPTEVADFLNPTLRASMSDPLCLKDCATAAEILLTAIQNQQKIAIFADYDVDGGTSAALLIDFLQQFAIQPTLYVPDRITEGYGPNPQAMAALAESHDLIICVDCGTLAYEALEAARAADVVVLDHHLGAETLPEARAVVNPNRQDETGDLAHLCAAAVVFMVLTQVARMMRANGQTPPNLINSLDLVALATVADVAPLIGVNRAFVRQGLKVMGQRKRVGLNALSDAAGLNAAPSAYHLGYVLGPRINAGGRIGKADLGARLLACSNPHEAAVMAEKLEELNTERRSVEAMVRLAALEQAEARGLDLPLAWAAEEGWHPGVVGIVAARLKEKTNRPAVVIGFDGDSGKGSGRSVSGIDLGAAIHKLAREGLITSGGGHKMAAGLSLTRAQLEPAMERLGQLLDAQGAGALGPADLKIDGTLMPGGATVELIEQLEQAGPFGAGASAPRFAFPDCTIAFAKPVGESHLKITLSDGFGTKLDAICFGAFDGPLGPALTAAQGGKMHIAGRLEINTWGGRSRPQLRIEDASPA</sequence>
<evidence type="ECO:0000256" key="2">
    <source>
        <dbReference type="ARBA" id="ARBA00019841"/>
    </source>
</evidence>
<keyword evidence="4" id="KW-0378">Hydrolase</keyword>
<keyword evidence="6" id="KW-0175">Coiled coil</keyword>
<dbReference type="EMBL" id="CP003984">
    <property type="protein sequence ID" value="AII87712.1"/>
    <property type="molecule type" value="Genomic_DNA"/>
</dbReference>
<proteinExistence type="inferred from homology"/>
<comment type="similarity">
    <text evidence="1">Belongs to the RecJ family.</text>
</comment>
<dbReference type="Proteomes" id="UP000028680">
    <property type="component" value="Chromosome"/>
</dbReference>
<name>A0AAN0VIZ7_9RHOB</name>
<evidence type="ECO:0000259" key="9">
    <source>
        <dbReference type="Pfam" id="PF17768"/>
    </source>
</evidence>
<evidence type="ECO:0000313" key="10">
    <source>
        <dbReference type="EMBL" id="AII87712.1"/>
    </source>
</evidence>
<feature type="domain" description="RecJ OB" evidence="9">
    <location>
        <begin position="465"/>
        <end position="574"/>
    </location>
</feature>
<dbReference type="InterPro" id="IPR038763">
    <property type="entry name" value="DHH_sf"/>
</dbReference>
<dbReference type="InterPro" id="IPR001667">
    <property type="entry name" value="DDH_dom"/>
</dbReference>
<dbReference type="InterPro" id="IPR041122">
    <property type="entry name" value="RecJ_OB"/>
</dbReference>
<dbReference type="Gene3D" id="3.10.310.30">
    <property type="match status" value="1"/>
</dbReference>
<evidence type="ECO:0000256" key="5">
    <source>
        <dbReference type="ARBA" id="ARBA00022839"/>
    </source>
</evidence>
<dbReference type="Gene3D" id="3.90.1640.30">
    <property type="match status" value="1"/>
</dbReference>
<dbReference type="GO" id="GO:0006281">
    <property type="term" value="P:DNA repair"/>
    <property type="evidence" value="ECO:0007669"/>
    <property type="project" value="InterPro"/>
</dbReference>
<evidence type="ECO:0000256" key="3">
    <source>
        <dbReference type="ARBA" id="ARBA00022722"/>
    </source>
</evidence>
<dbReference type="GO" id="GO:0008409">
    <property type="term" value="F:5'-3' exonuclease activity"/>
    <property type="evidence" value="ECO:0007669"/>
    <property type="project" value="InterPro"/>
</dbReference>
<dbReference type="Pfam" id="PF17768">
    <property type="entry name" value="RecJ_OB"/>
    <property type="match status" value="1"/>
</dbReference>
<evidence type="ECO:0000313" key="11">
    <source>
        <dbReference type="Proteomes" id="UP000028680"/>
    </source>
</evidence>
<evidence type="ECO:0000259" key="8">
    <source>
        <dbReference type="Pfam" id="PF02272"/>
    </source>
</evidence>
<evidence type="ECO:0000256" key="6">
    <source>
        <dbReference type="SAM" id="Coils"/>
    </source>
</evidence>
<dbReference type="InterPro" id="IPR004610">
    <property type="entry name" value="RecJ"/>
</dbReference>
<dbReference type="InterPro" id="IPR003156">
    <property type="entry name" value="DHHA1_dom"/>
</dbReference>
<dbReference type="KEGG" id="ptp:RCA23_c21870"/>
<evidence type="ECO:0000259" key="7">
    <source>
        <dbReference type="Pfam" id="PF01368"/>
    </source>
</evidence>
<organism evidence="10 11">
    <name type="scientific">Planktomarina temperata RCA23</name>
    <dbReference type="NCBI Taxonomy" id="666509"/>
    <lineage>
        <taxon>Bacteria</taxon>
        <taxon>Pseudomonadati</taxon>
        <taxon>Pseudomonadota</taxon>
        <taxon>Alphaproteobacteria</taxon>
        <taxon>Rhodobacterales</taxon>
        <taxon>Paracoccaceae</taxon>
        <taxon>Planktomarina</taxon>
    </lineage>
</organism>
<feature type="coiled-coil region" evidence="6">
    <location>
        <begin position="319"/>
        <end position="346"/>
    </location>
</feature>
<dbReference type="Pfam" id="PF02272">
    <property type="entry name" value="DHHA1"/>
    <property type="match status" value="1"/>
</dbReference>
<feature type="domain" description="DHHA1" evidence="8">
    <location>
        <begin position="360"/>
        <end position="449"/>
    </location>
</feature>
<dbReference type="SUPFAM" id="SSF64182">
    <property type="entry name" value="DHH phosphoesterases"/>
    <property type="match status" value="1"/>
</dbReference>
<keyword evidence="3" id="KW-0540">Nuclease</keyword>
<dbReference type="GO" id="GO:0003676">
    <property type="term" value="F:nucleic acid binding"/>
    <property type="evidence" value="ECO:0007669"/>
    <property type="project" value="InterPro"/>
</dbReference>
<accession>A0AAN0VIZ7</accession>
<dbReference type="GO" id="GO:0006310">
    <property type="term" value="P:DNA recombination"/>
    <property type="evidence" value="ECO:0007669"/>
    <property type="project" value="InterPro"/>
</dbReference>
<protein>
    <recommendedName>
        <fullName evidence="2">Single-stranded-DNA-specific exonuclease RecJ</fullName>
    </recommendedName>
</protein>
<dbReference type="NCBIfam" id="TIGR00644">
    <property type="entry name" value="recJ"/>
    <property type="match status" value="1"/>
</dbReference>
<feature type="domain" description="DDH" evidence="7">
    <location>
        <begin position="89"/>
        <end position="239"/>
    </location>
</feature>
<dbReference type="PANTHER" id="PTHR30255">
    <property type="entry name" value="SINGLE-STRANDED-DNA-SPECIFIC EXONUCLEASE RECJ"/>
    <property type="match status" value="1"/>
</dbReference>
<gene>
    <name evidence="10" type="ORF">RCA23_c21870</name>
</gene>
<dbReference type="PANTHER" id="PTHR30255:SF2">
    <property type="entry name" value="SINGLE-STRANDED-DNA-SPECIFIC EXONUCLEASE RECJ"/>
    <property type="match status" value="1"/>
</dbReference>
<evidence type="ECO:0000256" key="1">
    <source>
        <dbReference type="ARBA" id="ARBA00005915"/>
    </source>
</evidence>
<dbReference type="AlphaFoldDB" id="A0AAN0VIZ7"/>
<dbReference type="Pfam" id="PF01368">
    <property type="entry name" value="DHH"/>
    <property type="match status" value="1"/>
</dbReference>
<evidence type="ECO:0000256" key="4">
    <source>
        <dbReference type="ARBA" id="ARBA00022801"/>
    </source>
</evidence>
<keyword evidence="11" id="KW-1185">Reference proteome</keyword>
<dbReference type="InterPro" id="IPR051673">
    <property type="entry name" value="SSDNA_exonuclease_RecJ"/>
</dbReference>